<keyword evidence="1" id="KW-0812">Transmembrane</keyword>
<dbReference type="AlphaFoldDB" id="A0A9P6CHR9"/>
<evidence type="ECO:0000259" key="2">
    <source>
        <dbReference type="Pfam" id="PF20151"/>
    </source>
</evidence>
<organism evidence="3 4">
    <name type="scientific">Collybia nuda</name>
    <dbReference type="NCBI Taxonomy" id="64659"/>
    <lineage>
        <taxon>Eukaryota</taxon>
        <taxon>Fungi</taxon>
        <taxon>Dikarya</taxon>
        <taxon>Basidiomycota</taxon>
        <taxon>Agaricomycotina</taxon>
        <taxon>Agaricomycetes</taxon>
        <taxon>Agaricomycetidae</taxon>
        <taxon>Agaricales</taxon>
        <taxon>Tricholomatineae</taxon>
        <taxon>Clitocybaceae</taxon>
        <taxon>Collybia</taxon>
    </lineage>
</organism>
<dbReference type="OrthoDB" id="3020506at2759"/>
<feature type="transmembrane region" description="Helical" evidence="1">
    <location>
        <begin position="131"/>
        <end position="151"/>
    </location>
</feature>
<protein>
    <recommendedName>
        <fullName evidence="2">DUF6533 domain-containing protein</fullName>
    </recommendedName>
</protein>
<accession>A0A9P6CHR9</accession>
<name>A0A9P6CHR9_9AGAR</name>
<feature type="transmembrane region" description="Helical" evidence="1">
    <location>
        <begin position="171"/>
        <end position="189"/>
    </location>
</feature>
<evidence type="ECO:0000313" key="3">
    <source>
        <dbReference type="EMBL" id="KAF9466731.1"/>
    </source>
</evidence>
<feature type="transmembrane region" description="Helical" evidence="1">
    <location>
        <begin position="62"/>
        <end position="81"/>
    </location>
</feature>
<feature type="transmembrane region" description="Helical" evidence="1">
    <location>
        <begin position="210"/>
        <end position="228"/>
    </location>
</feature>
<dbReference type="EMBL" id="MU150240">
    <property type="protein sequence ID" value="KAF9466731.1"/>
    <property type="molecule type" value="Genomic_DNA"/>
</dbReference>
<feature type="transmembrane region" description="Helical" evidence="1">
    <location>
        <begin position="21"/>
        <end position="41"/>
    </location>
</feature>
<gene>
    <name evidence="3" type="ORF">BDZ94DRAFT_1319247</name>
</gene>
<evidence type="ECO:0000256" key="1">
    <source>
        <dbReference type="SAM" id="Phobius"/>
    </source>
</evidence>
<keyword evidence="1" id="KW-0472">Membrane</keyword>
<keyword evidence="4" id="KW-1185">Reference proteome</keyword>
<dbReference type="Pfam" id="PF20151">
    <property type="entry name" value="DUF6533"/>
    <property type="match status" value="1"/>
</dbReference>
<keyword evidence="1" id="KW-1133">Transmembrane helix</keyword>
<feature type="transmembrane region" description="Helical" evidence="1">
    <location>
        <begin position="93"/>
        <end position="119"/>
    </location>
</feature>
<proteinExistence type="predicted"/>
<reference evidence="3" key="1">
    <citation type="submission" date="2020-11" db="EMBL/GenBank/DDBJ databases">
        <authorList>
            <consortium name="DOE Joint Genome Institute"/>
            <person name="Ahrendt S."/>
            <person name="Riley R."/>
            <person name="Andreopoulos W."/>
            <person name="Labutti K."/>
            <person name="Pangilinan J."/>
            <person name="Ruiz-Duenas F.J."/>
            <person name="Barrasa J.M."/>
            <person name="Sanchez-Garcia M."/>
            <person name="Camarero S."/>
            <person name="Miyauchi S."/>
            <person name="Serrano A."/>
            <person name="Linde D."/>
            <person name="Babiker R."/>
            <person name="Drula E."/>
            <person name="Ayuso-Fernandez I."/>
            <person name="Pacheco R."/>
            <person name="Padilla G."/>
            <person name="Ferreira P."/>
            <person name="Barriuso J."/>
            <person name="Kellner H."/>
            <person name="Castanera R."/>
            <person name="Alfaro M."/>
            <person name="Ramirez L."/>
            <person name="Pisabarro A.G."/>
            <person name="Kuo A."/>
            <person name="Tritt A."/>
            <person name="Lipzen A."/>
            <person name="He G."/>
            <person name="Yan M."/>
            <person name="Ng V."/>
            <person name="Cullen D."/>
            <person name="Martin F."/>
            <person name="Rosso M.-N."/>
            <person name="Henrissat B."/>
            <person name="Hibbett D."/>
            <person name="Martinez A.T."/>
            <person name="Grigoriev I.V."/>
        </authorList>
    </citation>
    <scope>NUCLEOTIDE SEQUENCE</scope>
    <source>
        <strain evidence="3">CBS 247.69</strain>
    </source>
</reference>
<dbReference type="Proteomes" id="UP000807353">
    <property type="component" value="Unassembled WGS sequence"/>
</dbReference>
<sequence length="290" mass="32088">MSMVSAHPDNLVVSTMFGMEFVASVIGSALVFHLWEWILGLSFEVKYIWKKPSSIVKWQYLLSRYLGIVAQIGNTTATYYIHSSYVVPTSFCWMWYGGQLIVSQMLLFSLEISLINRLYALSYSDHRLRTSLYTIVAVEHATVVACSIAAGTTNRVELVGACLPKKALVEIAFIASAVCATQGVIWALTIQHSWKKKVPLTSLVMRDGSWVFGIVFLVIVGGTANAFAPKTRPVFNPFSAFIAALVSSNCRIIINLEGMPQGQRDATTIIEFTSYFSTGEHAVESQHTHS</sequence>
<evidence type="ECO:0000313" key="4">
    <source>
        <dbReference type="Proteomes" id="UP000807353"/>
    </source>
</evidence>
<comment type="caution">
    <text evidence="3">The sequence shown here is derived from an EMBL/GenBank/DDBJ whole genome shotgun (WGS) entry which is preliminary data.</text>
</comment>
<feature type="domain" description="DUF6533" evidence="2">
    <location>
        <begin position="27"/>
        <end position="69"/>
    </location>
</feature>
<dbReference type="InterPro" id="IPR045340">
    <property type="entry name" value="DUF6533"/>
</dbReference>